<evidence type="ECO:0000313" key="2">
    <source>
        <dbReference type="Proteomes" id="UP001194468"/>
    </source>
</evidence>
<proteinExistence type="predicted"/>
<sequence length="150" mass="16792">MPDSVHGVVPFVTRTNTTPERIPVVLLHHSDKDASSVGHAEAGVFWDDAWLLFVTSIHVPIDLKFGVEKNFASRVRSKYHRRTEHVNRFRTLGTTFPEPRGCFPSASYVCHGKTRVVPIRGLLSSNERSGQVWVGDVDIVRGTSTQGNWI</sequence>
<dbReference type="EMBL" id="WHUW01000007">
    <property type="protein sequence ID" value="KAF8443984.1"/>
    <property type="molecule type" value="Genomic_DNA"/>
</dbReference>
<organism evidence="1 2">
    <name type="scientific">Boletus edulis BED1</name>
    <dbReference type="NCBI Taxonomy" id="1328754"/>
    <lineage>
        <taxon>Eukaryota</taxon>
        <taxon>Fungi</taxon>
        <taxon>Dikarya</taxon>
        <taxon>Basidiomycota</taxon>
        <taxon>Agaricomycotina</taxon>
        <taxon>Agaricomycetes</taxon>
        <taxon>Agaricomycetidae</taxon>
        <taxon>Boletales</taxon>
        <taxon>Boletineae</taxon>
        <taxon>Boletaceae</taxon>
        <taxon>Boletoideae</taxon>
        <taxon>Boletus</taxon>
    </lineage>
</organism>
<reference evidence="1" key="1">
    <citation type="submission" date="2019-10" db="EMBL/GenBank/DDBJ databases">
        <authorList>
            <consortium name="DOE Joint Genome Institute"/>
            <person name="Kuo A."/>
            <person name="Miyauchi S."/>
            <person name="Kiss E."/>
            <person name="Drula E."/>
            <person name="Kohler A."/>
            <person name="Sanchez-Garcia M."/>
            <person name="Andreopoulos B."/>
            <person name="Barry K.W."/>
            <person name="Bonito G."/>
            <person name="Buee M."/>
            <person name="Carver A."/>
            <person name="Chen C."/>
            <person name="Cichocki N."/>
            <person name="Clum A."/>
            <person name="Culley D."/>
            <person name="Crous P.W."/>
            <person name="Fauchery L."/>
            <person name="Girlanda M."/>
            <person name="Hayes R."/>
            <person name="Keri Z."/>
            <person name="LaButti K."/>
            <person name="Lipzen A."/>
            <person name="Lombard V."/>
            <person name="Magnuson J."/>
            <person name="Maillard F."/>
            <person name="Morin E."/>
            <person name="Murat C."/>
            <person name="Nolan M."/>
            <person name="Ohm R."/>
            <person name="Pangilinan J."/>
            <person name="Pereira M."/>
            <person name="Perotto S."/>
            <person name="Peter M."/>
            <person name="Riley R."/>
            <person name="Sitrit Y."/>
            <person name="Stielow B."/>
            <person name="Szollosi G."/>
            <person name="Zifcakova L."/>
            <person name="Stursova M."/>
            <person name="Spatafora J.W."/>
            <person name="Tedersoo L."/>
            <person name="Vaario L.-M."/>
            <person name="Yamada A."/>
            <person name="Yan M."/>
            <person name="Wang P."/>
            <person name="Xu J."/>
            <person name="Bruns T."/>
            <person name="Baldrian P."/>
            <person name="Vilgalys R."/>
            <person name="Henrissat B."/>
            <person name="Grigoriev I.V."/>
            <person name="Hibbett D."/>
            <person name="Nagy L.G."/>
            <person name="Martin F.M."/>
        </authorList>
    </citation>
    <scope>NUCLEOTIDE SEQUENCE</scope>
    <source>
        <strain evidence="1">BED1</strain>
    </source>
</reference>
<protein>
    <submittedName>
        <fullName evidence="1">Uncharacterized protein</fullName>
    </submittedName>
</protein>
<dbReference type="Proteomes" id="UP001194468">
    <property type="component" value="Unassembled WGS sequence"/>
</dbReference>
<evidence type="ECO:0000313" key="1">
    <source>
        <dbReference type="EMBL" id="KAF8443984.1"/>
    </source>
</evidence>
<dbReference type="AlphaFoldDB" id="A0AAD4BZ55"/>
<keyword evidence="2" id="KW-1185">Reference proteome</keyword>
<name>A0AAD4BZ55_BOLED</name>
<reference evidence="1" key="2">
    <citation type="journal article" date="2020" name="Nat. Commun.">
        <title>Large-scale genome sequencing of mycorrhizal fungi provides insights into the early evolution of symbiotic traits.</title>
        <authorList>
            <person name="Miyauchi S."/>
            <person name="Kiss E."/>
            <person name="Kuo A."/>
            <person name="Drula E."/>
            <person name="Kohler A."/>
            <person name="Sanchez-Garcia M."/>
            <person name="Morin E."/>
            <person name="Andreopoulos B."/>
            <person name="Barry K.W."/>
            <person name="Bonito G."/>
            <person name="Buee M."/>
            <person name="Carver A."/>
            <person name="Chen C."/>
            <person name="Cichocki N."/>
            <person name="Clum A."/>
            <person name="Culley D."/>
            <person name="Crous P.W."/>
            <person name="Fauchery L."/>
            <person name="Girlanda M."/>
            <person name="Hayes R.D."/>
            <person name="Keri Z."/>
            <person name="LaButti K."/>
            <person name="Lipzen A."/>
            <person name="Lombard V."/>
            <person name="Magnuson J."/>
            <person name="Maillard F."/>
            <person name="Murat C."/>
            <person name="Nolan M."/>
            <person name="Ohm R.A."/>
            <person name="Pangilinan J."/>
            <person name="Pereira M.F."/>
            <person name="Perotto S."/>
            <person name="Peter M."/>
            <person name="Pfister S."/>
            <person name="Riley R."/>
            <person name="Sitrit Y."/>
            <person name="Stielow J.B."/>
            <person name="Szollosi G."/>
            <person name="Zifcakova L."/>
            <person name="Stursova M."/>
            <person name="Spatafora J.W."/>
            <person name="Tedersoo L."/>
            <person name="Vaario L.M."/>
            <person name="Yamada A."/>
            <person name="Yan M."/>
            <person name="Wang P."/>
            <person name="Xu J."/>
            <person name="Bruns T."/>
            <person name="Baldrian P."/>
            <person name="Vilgalys R."/>
            <person name="Dunand C."/>
            <person name="Henrissat B."/>
            <person name="Grigoriev I.V."/>
            <person name="Hibbett D."/>
            <person name="Nagy L.G."/>
            <person name="Martin F.M."/>
        </authorList>
    </citation>
    <scope>NUCLEOTIDE SEQUENCE</scope>
    <source>
        <strain evidence="1">BED1</strain>
    </source>
</reference>
<gene>
    <name evidence="1" type="ORF">L210DRAFT_3533359</name>
</gene>
<accession>A0AAD4BZ55</accession>
<comment type="caution">
    <text evidence="1">The sequence shown here is derived from an EMBL/GenBank/DDBJ whole genome shotgun (WGS) entry which is preliminary data.</text>
</comment>